<keyword evidence="2" id="KW-1185">Reference proteome</keyword>
<protein>
    <submittedName>
        <fullName evidence="3">Uncharacterized protein</fullName>
    </submittedName>
</protein>
<dbReference type="AlphaFoldDB" id="A0A914UH76"/>
<evidence type="ECO:0000313" key="2">
    <source>
        <dbReference type="Proteomes" id="UP000887566"/>
    </source>
</evidence>
<accession>A0A914UH76</accession>
<name>A0A914UH76_9BILA</name>
<dbReference type="WBParaSite" id="PSAMB.scaffold1016size37123.g10416.t1">
    <property type="protein sequence ID" value="PSAMB.scaffold1016size37123.g10416.t1"/>
    <property type="gene ID" value="PSAMB.scaffold1016size37123.g10416"/>
</dbReference>
<evidence type="ECO:0000256" key="1">
    <source>
        <dbReference type="SAM" id="MobiDB-lite"/>
    </source>
</evidence>
<proteinExistence type="predicted"/>
<sequence>MDNQPSKSAVNLQRPLRSVGVIVIEMSDQTIHVLQPIVRPRSVGCRRPLRAVDGLDEHSPRISVAGKTAHSFPSRERRRGAQGVRVWHHRCALRPRNEQSTYTDQRNRRRQSTAPSSRLVSGSGHFRFDNPLPIYELVGQALTESASNRPSTICR</sequence>
<feature type="region of interest" description="Disordered" evidence="1">
    <location>
        <begin position="96"/>
        <end position="124"/>
    </location>
</feature>
<dbReference type="Proteomes" id="UP000887566">
    <property type="component" value="Unplaced"/>
</dbReference>
<reference evidence="3" key="1">
    <citation type="submission" date="2022-11" db="UniProtKB">
        <authorList>
            <consortium name="WormBaseParasite"/>
        </authorList>
    </citation>
    <scope>IDENTIFICATION</scope>
</reference>
<evidence type="ECO:0000313" key="3">
    <source>
        <dbReference type="WBParaSite" id="PSAMB.scaffold1016size37123.g10416.t1"/>
    </source>
</evidence>
<organism evidence="2 3">
    <name type="scientific">Plectus sambesii</name>
    <dbReference type="NCBI Taxonomy" id="2011161"/>
    <lineage>
        <taxon>Eukaryota</taxon>
        <taxon>Metazoa</taxon>
        <taxon>Ecdysozoa</taxon>
        <taxon>Nematoda</taxon>
        <taxon>Chromadorea</taxon>
        <taxon>Plectida</taxon>
        <taxon>Plectina</taxon>
        <taxon>Plectoidea</taxon>
        <taxon>Plectidae</taxon>
        <taxon>Plectus</taxon>
    </lineage>
</organism>